<dbReference type="Proteomes" id="UP000316252">
    <property type="component" value="Unassembled WGS sequence"/>
</dbReference>
<accession>A0A506XZ52</accession>
<keyword evidence="3" id="KW-1185">Reference proteome</keyword>
<gene>
    <name evidence="2" type="ORF">FJ657_05340</name>
</gene>
<reference evidence="2 3" key="1">
    <citation type="submission" date="2019-06" db="EMBL/GenBank/DDBJ databases">
        <authorList>
            <person name="Li F."/>
        </authorList>
    </citation>
    <scope>NUCLEOTIDE SEQUENCE [LARGE SCALE GENOMIC DNA]</scope>
    <source>
        <strain evidence="2 3">10F1D-1</strain>
    </source>
</reference>
<comment type="caution">
    <text evidence="2">The sequence shown here is derived from an EMBL/GenBank/DDBJ whole genome shotgun (WGS) entry which is preliminary data.</text>
</comment>
<evidence type="ECO:0000313" key="2">
    <source>
        <dbReference type="EMBL" id="TPW78051.1"/>
    </source>
</evidence>
<organism evidence="2 3">
    <name type="scientific">Schumannella soli</name>
    <dbReference type="NCBI Taxonomy" id="2590779"/>
    <lineage>
        <taxon>Bacteria</taxon>
        <taxon>Bacillati</taxon>
        <taxon>Actinomycetota</taxon>
        <taxon>Actinomycetes</taxon>
        <taxon>Micrococcales</taxon>
        <taxon>Microbacteriaceae</taxon>
        <taxon>Schumannella</taxon>
    </lineage>
</organism>
<feature type="signal peptide" evidence="1">
    <location>
        <begin position="1"/>
        <end position="19"/>
    </location>
</feature>
<feature type="chain" id="PRO_5039269818" description="LytR family transcriptional regulator" evidence="1">
    <location>
        <begin position="20"/>
        <end position="139"/>
    </location>
</feature>
<protein>
    <recommendedName>
        <fullName evidence="4">LytR family transcriptional regulator</fullName>
    </recommendedName>
</protein>
<dbReference type="PROSITE" id="PS51257">
    <property type="entry name" value="PROKAR_LIPOPROTEIN"/>
    <property type="match status" value="1"/>
</dbReference>
<evidence type="ECO:0000256" key="1">
    <source>
        <dbReference type="SAM" id="SignalP"/>
    </source>
</evidence>
<dbReference type="AlphaFoldDB" id="A0A506XZ52"/>
<evidence type="ECO:0000313" key="3">
    <source>
        <dbReference type="Proteomes" id="UP000316252"/>
    </source>
</evidence>
<name>A0A506XZ52_9MICO</name>
<proteinExistence type="predicted"/>
<keyword evidence="1" id="KW-0732">Signal</keyword>
<dbReference type="RefSeq" id="WP_141162576.1">
    <property type="nucleotide sequence ID" value="NZ_VHQG01000001.1"/>
</dbReference>
<dbReference type="OrthoDB" id="8480037at2"/>
<dbReference type="EMBL" id="VHQG01000001">
    <property type="protein sequence ID" value="TPW78051.1"/>
    <property type="molecule type" value="Genomic_DNA"/>
</dbReference>
<evidence type="ECO:0008006" key="4">
    <source>
        <dbReference type="Google" id="ProtNLM"/>
    </source>
</evidence>
<sequence length="139" mass="14729">MVRLLRPMLVGAIAVALLAGCSHRPESAGYVEDARDALDLPAIGKIQADATFGDASSGVFYRAVINGDHAYEDLSNRLKDEGFDGPEGADESESTWYAPKRLHRVIVIVQDVTGGESLPLEQGRKEIATGAGAFVTISG</sequence>